<evidence type="ECO:0000256" key="1">
    <source>
        <dbReference type="SAM" id="MobiDB-lite"/>
    </source>
</evidence>
<name>L8P3U4_STRVR</name>
<gene>
    <name evidence="3" type="ORF">STVIR_8238</name>
</gene>
<evidence type="ECO:0000313" key="3">
    <source>
        <dbReference type="EMBL" id="ELS50808.1"/>
    </source>
</evidence>
<feature type="compositionally biased region" description="Acidic residues" evidence="1">
    <location>
        <begin position="1"/>
        <end position="11"/>
    </location>
</feature>
<dbReference type="SUPFAM" id="SSF50199">
    <property type="entry name" value="Staphylococcal nuclease"/>
    <property type="match status" value="1"/>
</dbReference>
<dbReference type="EMBL" id="AMLP01000263">
    <property type="protein sequence ID" value="ELS50808.1"/>
    <property type="molecule type" value="Genomic_DNA"/>
</dbReference>
<dbReference type="InterPro" id="IPR035437">
    <property type="entry name" value="SNase_OB-fold_sf"/>
</dbReference>
<feature type="domain" description="TNase-like" evidence="2">
    <location>
        <begin position="29"/>
        <end position="156"/>
    </location>
</feature>
<proteinExistence type="predicted"/>
<accession>L8P3U4</accession>
<dbReference type="SMART" id="SM00318">
    <property type="entry name" value="SNc"/>
    <property type="match status" value="1"/>
</dbReference>
<reference evidence="3 4" key="1">
    <citation type="journal article" date="2013" name="Genome Announc.">
        <title>Draft Genome Sequence of Streptomyces viridochromogenes Strain Tu57, Producer of Avilamycin.</title>
        <authorList>
            <person name="Gruning B.A."/>
            <person name="Erxleben A."/>
            <person name="Hahnlein A."/>
            <person name="Gunther S."/>
        </authorList>
    </citation>
    <scope>NUCLEOTIDE SEQUENCE [LARGE SCALE GENOMIC DNA]</scope>
    <source>
        <strain evidence="3 4">Tue57</strain>
    </source>
</reference>
<dbReference type="AlphaFoldDB" id="L8P3U4"/>
<dbReference type="Pfam" id="PF00565">
    <property type="entry name" value="SNase"/>
    <property type="match status" value="1"/>
</dbReference>
<dbReference type="PROSITE" id="PS50830">
    <property type="entry name" value="TNASE_3"/>
    <property type="match status" value="1"/>
</dbReference>
<feature type="region of interest" description="Disordered" evidence="1">
    <location>
        <begin position="1"/>
        <end position="26"/>
    </location>
</feature>
<feature type="compositionally biased region" description="Basic and acidic residues" evidence="1">
    <location>
        <begin position="201"/>
        <end position="211"/>
    </location>
</feature>
<dbReference type="InterPro" id="IPR016071">
    <property type="entry name" value="Staphylococal_nuclease_OB-fold"/>
</dbReference>
<evidence type="ECO:0000259" key="2">
    <source>
        <dbReference type="PROSITE" id="PS50830"/>
    </source>
</evidence>
<feature type="region of interest" description="Disordered" evidence="1">
    <location>
        <begin position="163"/>
        <end position="218"/>
    </location>
</feature>
<organism evidence="3 4">
    <name type="scientific">Streptomyces viridochromogenes Tue57</name>
    <dbReference type="NCBI Taxonomy" id="1160705"/>
    <lineage>
        <taxon>Bacteria</taxon>
        <taxon>Bacillati</taxon>
        <taxon>Actinomycetota</taxon>
        <taxon>Actinomycetes</taxon>
        <taxon>Kitasatosporales</taxon>
        <taxon>Streptomycetaceae</taxon>
        <taxon>Streptomyces</taxon>
    </lineage>
</organism>
<dbReference type="PATRIC" id="fig|1160705.3.peg.8138"/>
<protein>
    <submittedName>
        <fullName evidence="3">Putative Nuclease (Precursor)</fullName>
    </submittedName>
</protein>
<evidence type="ECO:0000313" key="4">
    <source>
        <dbReference type="Proteomes" id="UP000011205"/>
    </source>
</evidence>
<dbReference type="Gene3D" id="2.40.50.90">
    <property type="match status" value="1"/>
</dbReference>
<comment type="caution">
    <text evidence="3">The sequence shown here is derived from an EMBL/GenBank/DDBJ whole genome shotgun (WGS) entry which is preliminary data.</text>
</comment>
<dbReference type="RefSeq" id="WP_004003702.1">
    <property type="nucleotide sequence ID" value="NZ_AMLP01000263.1"/>
</dbReference>
<sequence length="218" mass="23186">MTDTGEAEAEPPVEIPPTTDSPTVPGHVVDRIIDGDTIEVRGAGGILPKGQTSTVRLLEIDAPEVGTCYSAEATARIAELLPVGSSVRIERDKDLKDPYDRYLLYVWNDQEEFVNHSLVSTGHAEAVLYQPNDKYWPSISQAGSDAQGTGAGLWTACAEETQAPAPPAIPEPAPPQDAYLPPPPPDLDCSDLDGPVPVGPDDPHRLDRDGDGIGCESN</sequence>
<feature type="compositionally biased region" description="Pro residues" evidence="1">
    <location>
        <begin position="164"/>
        <end position="186"/>
    </location>
</feature>
<dbReference type="Proteomes" id="UP000011205">
    <property type="component" value="Unassembled WGS sequence"/>
</dbReference>